<dbReference type="Proteomes" id="UP000594749">
    <property type="component" value="Chromosome"/>
</dbReference>
<evidence type="ECO:0000256" key="1">
    <source>
        <dbReference type="SAM" id="SignalP"/>
    </source>
</evidence>
<proteinExistence type="predicted"/>
<keyword evidence="3" id="KW-1185">Reference proteome</keyword>
<reference evidence="2 3" key="1">
    <citation type="submission" date="2020-10" db="EMBL/GenBank/DDBJ databases">
        <title>Campylobacter and Helicobacter PacBio genomes.</title>
        <authorList>
            <person name="Lane C."/>
        </authorList>
    </citation>
    <scope>NUCLEOTIDE SEQUENCE [LARGE SCALE GENOMIC DNA]</scope>
    <source>
        <strain evidence="2 3">2016D-0077</strain>
    </source>
</reference>
<dbReference type="RefSeq" id="WP_025803419.1">
    <property type="nucleotide sequence ID" value="NZ_CP053842.1"/>
</dbReference>
<accession>A0A7M1LFI0</accession>
<feature type="chain" id="PRO_5029750714" evidence="1">
    <location>
        <begin position="18"/>
        <end position="421"/>
    </location>
</feature>
<organism evidence="2 3">
    <name type="scientific">Campylobacter corcagiensis</name>
    <dbReference type="NCBI Taxonomy" id="1448857"/>
    <lineage>
        <taxon>Bacteria</taxon>
        <taxon>Pseudomonadati</taxon>
        <taxon>Campylobacterota</taxon>
        <taxon>Epsilonproteobacteria</taxon>
        <taxon>Campylobacterales</taxon>
        <taxon>Campylobacteraceae</taxon>
        <taxon>Campylobacter</taxon>
    </lineage>
</organism>
<feature type="signal peptide" evidence="1">
    <location>
        <begin position="1"/>
        <end position="17"/>
    </location>
</feature>
<name>A0A7M1LFI0_9BACT</name>
<dbReference type="EMBL" id="CP063078">
    <property type="protein sequence ID" value="QOQ87063.1"/>
    <property type="molecule type" value="Genomic_DNA"/>
</dbReference>
<gene>
    <name evidence="2" type="ORF">IMC76_07575</name>
</gene>
<evidence type="ECO:0000313" key="2">
    <source>
        <dbReference type="EMBL" id="QOQ87063.1"/>
    </source>
</evidence>
<dbReference type="AlphaFoldDB" id="A0A7M1LFI0"/>
<keyword evidence="1" id="KW-0732">Signal</keyword>
<dbReference type="Gene3D" id="2.30.30.40">
    <property type="entry name" value="SH3 Domains"/>
    <property type="match status" value="1"/>
</dbReference>
<evidence type="ECO:0000313" key="3">
    <source>
        <dbReference type="Proteomes" id="UP000594749"/>
    </source>
</evidence>
<protein>
    <submittedName>
        <fullName evidence="2">SH3 domain-containing protein</fullName>
    </submittedName>
</protein>
<sequence>MRIFITALLFLASSLIAEDVDLEFLKSIKPKSQEEIHEQGPYAAEKKILEKDELTLDDLMFIAPTNEEVIYEENAQDFAVYQEVRVTELLLSTSNVPKQIYQNQVFSMNFAANIQQNINLDLNLTIDSTESLNWLNQNNINWVKDINGVYRTTLWFEANATDASINKINVIANRNGEFFQKASIKPKLPKITNVEERPNYAHIVADELLVKNYKTSKFDDSSNIMTIEITAKNANLNSMWINDPSITRQGFNPSRGNYRSQTGFYFVVFDNNKTEFNFSYFNAVNKQFENYALGVRLEFDDLSTQVGLNPQNDPFSAYKKAAIYIGVLILLFMYVASKNSTPLIFACFLIAFNIYSQDPHFIGIVADKTKVKILPIERSTIFYVTQKDEKVEIFDKEGGYYKVFFDNGKIGWVEEKDIKIE</sequence>